<reference evidence="5" key="1">
    <citation type="journal article" date="2020" name="Nature">
        <title>Giant virus diversity and host interactions through global metagenomics.</title>
        <authorList>
            <person name="Schulz F."/>
            <person name="Roux S."/>
            <person name="Paez-Espino D."/>
            <person name="Jungbluth S."/>
            <person name="Walsh D.A."/>
            <person name="Denef V.J."/>
            <person name="McMahon K.D."/>
            <person name="Konstantinidis K.T."/>
            <person name="Eloe-Fadrosh E.A."/>
            <person name="Kyrpides N.C."/>
            <person name="Woyke T."/>
        </authorList>
    </citation>
    <scope>NUCLEOTIDE SEQUENCE</scope>
    <source>
        <strain evidence="5">GVMAG-M-3300023174-60</strain>
    </source>
</reference>
<evidence type="ECO:0000256" key="2">
    <source>
        <dbReference type="ARBA" id="ARBA00022771"/>
    </source>
</evidence>
<keyword evidence="1" id="KW-0479">Metal-binding</keyword>
<dbReference type="SMART" id="SM00154">
    <property type="entry name" value="ZnF_AN1"/>
    <property type="match status" value="1"/>
</dbReference>
<dbReference type="AlphaFoldDB" id="A0A6C0DVG3"/>
<dbReference type="InterPro" id="IPR000058">
    <property type="entry name" value="Znf_AN1"/>
</dbReference>
<protein>
    <recommendedName>
        <fullName evidence="4">AN1-type domain-containing protein</fullName>
    </recommendedName>
</protein>
<dbReference type="PANTHER" id="PTHR10634">
    <property type="entry name" value="AN1-TYPE ZINC FINGER PROTEIN"/>
    <property type="match status" value="1"/>
</dbReference>
<proteinExistence type="predicted"/>
<dbReference type="InterPro" id="IPR050652">
    <property type="entry name" value="AN1_A20_ZnFinger"/>
</dbReference>
<keyword evidence="3" id="KW-0862">Zinc</keyword>
<feature type="domain" description="AN1-type" evidence="4">
    <location>
        <begin position="1"/>
        <end position="44"/>
    </location>
</feature>
<sequence length="64" mass="7363">MSRCEHCKKKLGVYEHKCKCGKLFCITHLHAEVHTCTYDYKSEGRAQLKKIIDVGPLSVKIDKI</sequence>
<dbReference type="SUPFAM" id="SSF118310">
    <property type="entry name" value="AN1-like Zinc finger"/>
    <property type="match status" value="1"/>
</dbReference>
<dbReference type="PANTHER" id="PTHR10634:SF67">
    <property type="entry name" value="AN1-TYPE ZINC FINGER PROTEIN 3"/>
    <property type="match status" value="1"/>
</dbReference>
<evidence type="ECO:0000313" key="5">
    <source>
        <dbReference type="EMBL" id="QHT20360.1"/>
    </source>
</evidence>
<dbReference type="GO" id="GO:0008270">
    <property type="term" value="F:zinc ion binding"/>
    <property type="evidence" value="ECO:0007669"/>
    <property type="project" value="UniProtKB-KW"/>
</dbReference>
<accession>A0A6C0DVG3</accession>
<organism evidence="5">
    <name type="scientific">viral metagenome</name>
    <dbReference type="NCBI Taxonomy" id="1070528"/>
    <lineage>
        <taxon>unclassified sequences</taxon>
        <taxon>metagenomes</taxon>
        <taxon>organismal metagenomes</taxon>
    </lineage>
</organism>
<name>A0A6C0DVG3_9ZZZZ</name>
<dbReference type="InterPro" id="IPR035896">
    <property type="entry name" value="AN1-like_Znf"/>
</dbReference>
<evidence type="ECO:0000256" key="3">
    <source>
        <dbReference type="ARBA" id="ARBA00022833"/>
    </source>
</evidence>
<dbReference type="Gene3D" id="4.10.1110.10">
    <property type="entry name" value="AN1-like Zinc finger"/>
    <property type="match status" value="1"/>
</dbReference>
<dbReference type="EMBL" id="MN739677">
    <property type="protein sequence ID" value="QHT20360.1"/>
    <property type="molecule type" value="Genomic_DNA"/>
</dbReference>
<dbReference type="PROSITE" id="PS51039">
    <property type="entry name" value="ZF_AN1"/>
    <property type="match status" value="1"/>
</dbReference>
<keyword evidence="2" id="KW-0863">Zinc-finger</keyword>
<evidence type="ECO:0000256" key="1">
    <source>
        <dbReference type="ARBA" id="ARBA00022723"/>
    </source>
</evidence>
<evidence type="ECO:0000259" key="4">
    <source>
        <dbReference type="PROSITE" id="PS51039"/>
    </source>
</evidence>